<dbReference type="EMBL" id="QWGB01000005">
    <property type="protein sequence ID" value="RIJ23978.1"/>
    <property type="molecule type" value="Genomic_DNA"/>
</dbReference>
<gene>
    <name evidence="2" type="ORF">D1224_06945</name>
</gene>
<dbReference type="PANTHER" id="PTHR39203:SF1">
    <property type="entry name" value="CYTOPLASMIC PROTEIN"/>
    <property type="match status" value="1"/>
</dbReference>
<dbReference type="Proteomes" id="UP000265431">
    <property type="component" value="Unassembled WGS sequence"/>
</dbReference>
<dbReference type="SMART" id="SM01022">
    <property type="entry name" value="ASCH"/>
    <property type="match status" value="1"/>
</dbReference>
<sequence length="154" mass="17152">MTPDQQAAWDRFQADTADARQPYDIFAFGDGPDLADELLALVLSGTKQATAGRLDLYKSLAMRPPAPGDLSLILDGAGRPACVIETTRVDIAPFSSATEEFAYVEGEGDRSLAYWQSAHLAYFHRECAREGSFFSENEPIVFERFRLIWTPEQQ</sequence>
<evidence type="ECO:0000313" key="2">
    <source>
        <dbReference type="EMBL" id="RIJ23978.1"/>
    </source>
</evidence>
<dbReference type="InterPro" id="IPR007374">
    <property type="entry name" value="ASCH_domain"/>
</dbReference>
<name>A0A399QYL7_9PROT</name>
<organism evidence="2 3">
    <name type="scientific">Henriciella barbarensis</name>
    <dbReference type="NCBI Taxonomy" id="86342"/>
    <lineage>
        <taxon>Bacteria</taxon>
        <taxon>Pseudomonadati</taxon>
        <taxon>Pseudomonadota</taxon>
        <taxon>Alphaproteobacteria</taxon>
        <taxon>Hyphomonadales</taxon>
        <taxon>Hyphomonadaceae</taxon>
        <taxon>Henriciella</taxon>
    </lineage>
</organism>
<accession>A0A399QYL7</accession>
<dbReference type="AlphaFoldDB" id="A0A399QYL7"/>
<keyword evidence="3" id="KW-1185">Reference proteome</keyword>
<proteinExistence type="predicted"/>
<dbReference type="InterPro" id="IPR009326">
    <property type="entry name" value="DUF984"/>
</dbReference>
<dbReference type="OrthoDB" id="9807542at2"/>
<dbReference type="RefSeq" id="WP_119379167.1">
    <property type="nucleotide sequence ID" value="NZ_QWGB01000005.1"/>
</dbReference>
<dbReference type="PANTHER" id="PTHR39203">
    <property type="entry name" value="CYTOPLASMIC PROTEIN-RELATED"/>
    <property type="match status" value="1"/>
</dbReference>
<dbReference type="SUPFAM" id="SSF88697">
    <property type="entry name" value="PUA domain-like"/>
    <property type="match status" value="1"/>
</dbReference>
<evidence type="ECO:0000313" key="3">
    <source>
        <dbReference type="Proteomes" id="UP000265431"/>
    </source>
</evidence>
<dbReference type="PIRSF" id="PIRSF021320">
    <property type="entry name" value="DUF984"/>
    <property type="match status" value="1"/>
</dbReference>
<dbReference type="InterPro" id="IPR015947">
    <property type="entry name" value="PUA-like_sf"/>
</dbReference>
<dbReference type="CDD" id="cd06553">
    <property type="entry name" value="ASCH_Ef3133_like"/>
    <property type="match status" value="1"/>
</dbReference>
<dbReference type="Gene3D" id="3.10.400.10">
    <property type="entry name" value="Sulfate adenylyltransferase"/>
    <property type="match status" value="1"/>
</dbReference>
<reference evidence="2 3" key="1">
    <citation type="submission" date="2018-08" db="EMBL/GenBank/DDBJ databases">
        <title>Henriciella mobilis sp. nov., isolated from seawater.</title>
        <authorList>
            <person name="Cheng H."/>
            <person name="Wu Y.-H."/>
            <person name="Xu X.-W."/>
            <person name="Guo L.-L."/>
        </authorList>
    </citation>
    <scope>NUCLEOTIDE SEQUENCE [LARGE SCALE GENOMIC DNA]</scope>
    <source>
        <strain evidence="2 3">CCUG66934</strain>
    </source>
</reference>
<evidence type="ECO:0000259" key="1">
    <source>
        <dbReference type="SMART" id="SM01022"/>
    </source>
</evidence>
<dbReference type="Pfam" id="PF04266">
    <property type="entry name" value="ASCH"/>
    <property type="match status" value="1"/>
</dbReference>
<comment type="caution">
    <text evidence="2">The sequence shown here is derived from an EMBL/GenBank/DDBJ whole genome shotgun (WGS) entry which is preliminary data.</text>
</comment>
<protein>
    <submittedName>
        <fullName evidence="2">ASCH domain-containing protein</fullName>
    </submittedName>
</protein>
<feature type="domain" description="ASCH" evidence="1">
    <location>
        <begin position="26"/>
        <end position="149"/>
    </location>
</feature>